<dbReference type="PROSITE" id="PS51205">
    <property type="entry name" value="VPS9"/>
    <property type="match status" value="1"/>
</dbReference>
<dbReference type="Pfam" id="PF02204">
    <property type="entry name" value="VPS9"/>
    <property type="match status" value="1"/>
</dbReference>
<sequence length="1272" mass="138065">MAEDDIFSGSTGALSFEKFISTINQERARDLVKHINIFMKTFRSKAPNSTTDSKDVQDFMFFMERAFAGHPLWAGCSRDDLDAAVEGLEKYLLTKLYDRTFAMDMTDRERDAVLNTRLAALQFVLPEHLEINTDFAVDGTLALAQKELKKMNMFKSPREKLVCMLNCCRIINNLLASRRYGAGADDFTPVLIYVIIKAQPEYLASNLAFIERYRTSSKLVSEAQYFFVQMQGAAAFIETLTTSSLKVDPDLLLAHMLAEGAITDAEMEMMSKATSRGSGDDYSQSSSAEIHNNLAVGQGGAYHYQQGASIVLPPPPPPPPPSDRLSGTHNYQQTAFVPPPPPPSPPPSHSGLGNLLMDLMDYQEPVVSNPLLAQHNNFQPSPPPPPPTSSSINEYQKLHVHQGSAPHMQVNMMPGHYPYSTYPGMPHAESADMFSQQQHSNSQHGDYNKILKASASSEQAIRLQQVHQGQLQYLANGGPVLVNANSHPVAPSHSAMASPPPPPPPTTFPVHTAEAKCLQQTTSPIPFVSPVSDSANSLSYIPLPPPPPALSSVSLPQGPESVEELMTKGLTLFLQSEAQGETQVRYPYLHTNVEGLTLGDVRELLKHYKELVVKYECTTKALEQQASRYPNELEQYKAAVSLVERKHELYRNQVESLLHQLKQQLEATEVTLRKRETALMQARDESSKYLKQYNALLALLESGGSIDPKPLAQLKEAEDPSQRGVEISPVGCYETDPAAQHFVANPATRLDDAVIALHYGTDPEQHLEANASRPNETGPEQHLEANASKPNNETDPEQHLEANASKPTSNEADPAHHLEASPSQPLVIEADTAQHYTSHPASSPSTQSYGVHSTGGGADEHTNDDADCVSNMTMHPAGGSQGSTIIHDAAGFQGLTIINAAGGTVLASGSCDTTNSSGPEGMTSSTVLGPITSITDLDSSSTVTCHPPAELDRPLEHGYMHDRPLEHGHMHDRPLEHGHMHDRPLEHGHMHDRPLEHGHMHDATQAALTVESLKISSLESQHSQGISGDQLESSVVADSTTETISAQSILNSVTLTPPSSHNHGVHRHGNSSAGQLAHHLASTQNVEHQHNLSPTGQAQKSQASNESYCIQNFDNNSEAPPPSPMEDESVDSGYVGTSAVAADDDDGIGVEATVHPAVINVRNNDCSYDFSYGKCEQAILHPTMSSQDVDMMNGMSEVEAVVHPPRDTIDNSCMLGVENAVILPATEHGSLFGNLQVHDQHVDACNASHSQEADELSHLSSSSPALYNQAQD</sequence>
<dbReference type="Pfam" id="PF18151">
    <property type="entry name" value="DUF5601"/>
    <property type="match status" value="1"/>
</dbReference>
<feature type="region of interest" description="Disordered" evidence="2">
    <location>
        <begin position="373"/>
        <end position="392"/>
    </location>
</feature>
<proteinExistence type="predicted"/>
<name>A0A250X7L6_9CHLO</name>
<dbReference type="GO" id="GO:0031267">
    <property type="term" value="F:small GTPase binding"/>
    <property type="evidence" value="ECO:0007669"/>
    <property type="project" value="TreeGrafter"/>
</dbReference>
<dbReference type="GO" id="GO:0005085">
    <property type="term" value="F:guanyl-nucleotide exchange factor activity"/>
    <property type="evidence" value="ECO:0007669"/>
    <property type="project" value="InterPro"/>
</dbReference>
<dbReference type="Gene3D" id="1.10.246.120">
    <property type="match status" value="1"/>
</dbReference>
<dbReference type="STRING" id="1157962.A0A250X7L6"/>
<dbReference type="InterPro" id="IPR041545">
    <property type="entry name" value="DUF5601"/>
</dbReference>
<keyword evidence="1" id="KW-0175">Coiled coil</keyword>
<feature type="compositionally biased region" description="Polar residues" evidence="2">
    <location>
        <begin position="1081"/>
        <end position="1118"/>
    </location>
</feature>
<dbReference type="OrthoDB" id="300289at2759"/>
<protein>
    <recommendedName>
        <fullName evidence="3">VPS9 domain-containing protein</fullName>
    </recommendedName>
</protein>
<dbReference type="PANTHER" id="PTHR23101:SF25">
    <property type="entry name" value="GTPASE-ACTIVATING PROTEIN AND VPS9 DOMAIN-CONTAINING PROTEIN 1"/>
    <property type="match status" value="1"/>
</dbReference>
<evidence type="ECO:0000313" key="5">
    <source>
        <dbReference type="Proteomes" id="UP000232323"/>
    </source>
</evidence>
<feature type="compositionally biased region" description="Polar residues" evidence="2">
    <location>
        <begin position="1258"/>
        <end position="1272"/>
    </location>
</feature>
<feature type="compositionally biased region" description="Polar residues" evidence="2">
    <location>
        <begin position="836"/>
        <end position="851"/>
    </location>
</feature>
<feature type="region of interest" description="Disordered" evidence="2">
    <location>
        <begin position="959"/>
        <end position="991"/>
    </location>
</feature>
<evidence type="ECO:0000256" key="1">
    <source>
        <dbReference type="SAM" id="Coils"/>
    </source>
</evidence>
<dbReference type="InterPro" id="IPR045046">
    <property type="entry name" value="Vps9-like"/>
</dbReference>
<feature type="compositionally biased region" description="Pro residues" evidence="2">
    <location>
        <begin position="337"/>
        <end position="348"/>
    </location>
</feature>
<feature type="region of interest" description="Disordered" evidence="2">
    <location>
        <begin position="836"/>
        <end position="875"/>
    </location>
</feature>
<reference evidence="4 5" key="1">
    <citation type="submission" date="2017-08" db="EMBL/GenBank/DDBJ databases">
        <title>Acidophilic green algal genome provides insights into adaptation to an acidic environment.</title>
        <authorList>
            <person name="Hirooka S."/>
            <person name="Hirose Y."/>
            <person name="Kanesaki Y."/>
            <person name="Higuchi S."/>
            <person name="Fujiwara T."/>
            <person name="Onuma R."/>
            <person name="Era A."/>
            <person name="Ohbayashi R."/>
            <person name="Uzuka A."/>
            <person name="Nozaki H."/>
            <person name="Yoshikawa H."/>
            <person name="Miyagishima S.Y."/>
        </authorList>
    </citation>
    <scope>NUCLEOTIDE SEQUENCE [LARGE SCALE GENOMIC DNA]</scope>
    <source>
        <strain evidence="4 5">NIES-2499</strain>
    </source>
</reference>
<feature type="coiled-coil region" evidence="1">
    <location>
        <begin position="605"/>
        <end position="678"/>
    </location>
</feature>
<dbReference type="SUPFAM" id="SSF109993">
    <property type="entry name" value="VPS9 domain"/>
    <property type="match status" value="1"/>
</dbReference>
<dbReference type="Proteomes" id="UP000232323">
    <property type="component" value="Unassembled WGS sequence"/>
</dbReference>
<dbReference type="AlphaFoldDB" id="A0A250X7L6"/>
<dbReference type="PANTHER" id="PTHR23101">
    <property type="entry name" value="RAB GDP/GTP EXCHANGE FACTOR"/>
    <property type="match status" value="1"/>
</dbReference>
<evidence type="ECO:0000259" key="3">
    <source>
        <dbReference type="PROSITE" id="PS51205"/>
    </source>
</evidence>
<dbReference type="GO" id="GO:0016192">
    <property type="term" value="P:vesicle-mediated transport"/>
    <property type="evidence" value="ECO:0007669"/>
    <property type="project" value="InterPro"/>
</dbReference>
<evidence type="ECO:0000313" key="4">
    <source>
        <dbReference type="EMBL" id="GAX79081.1"/>
    </source>
</evidence>
<dbReference type="InterPro" id="IPR003123">
    <property type="entry name" value="VPS9"/>
</dbReference>
<dbReference type="InterPro" id="IPR037191">
    <property type="entry name" value="VPS9_dom_sf"/>
</dbReference>
<feature type="region of interest" description="Disordered" evidence="2">
    <location>
        <begin position="767"/>
        <end position="817"/>
    </location>
</feature>
<organism evidence="4 5">
    <name type="scientific">Chlamydomonas eustigma</name>
    <dbReference type="NCBI Taxonomy" id="1157962"/>
    <lineage>
        <taxon>Eukaryota</taxon>
        <taxon>Viridiplantae</taxon>
        <taxon>Chlorophyta</taxon>
        <taxon>core chlorophytes</taxon>
        <taxon>Chlorophyceae</taxon>
        <taxon>CS clade</taxon>
        <taxon>Chlamydomonadales</taxon>
        <taxon>Chlamydomonadaceae</taxon>
        <taxon>Chlamydomonas</taxon>
    </lineage>
</organism>
<feature type="compositionally biased region" description="Pro residues" evidence="2">
    <location>
        <begin position="312"/>
        <end position="322"/>
    </location>
</feature>
<gene>
    <name evidence="4" type="ORF">CEUSTIGMA_g6521.t1</name>
</gene>
<dbReference type="GO" id="GO:0030139">
    <property type="term" value="C:endocytic vesicle"/>
    <property type="evidence" value="ECO:0007669"/>
    <property type="project" value="TreeGrafter"/>
</dbReference>
<keyword evidence="5" id="KW-1185">Reference proteome</keyword>
<feature type="region of interest" description="Disordered" evidence="2">
    <location>
        <begin position="1249"/>
        <end position="1272"/>
    </location>
</feature>
<comment type="caution">
    <text evidence="4">The sequence shown here is derived from an EMBL/GenBank/DDBJ whole genome shotgun (WGS) entry which is preliminary data.</text>
</comment>
<dbReference type="SMART" id="SM00167">
    <property type="entry name" value="VPS9"/>
    <property type="match status" value="1"/>
</dbReference>
<evidence type="ECO:0000256" key="2">
    <source>
        <dbReference type="SAM" id="MobiDB-lite"/>
    </source>
</evidence>
<accession>A0A250X7L6</accession>
<dbReference type="GO" id="GO:0005829">
    <property type="term" value="C:cytosol"/>
    <property type="evidence" value="ECO:0007669"/>
    <property type="project" value="TreeGrafter"/>
</dbReference>
<feature type="region of interest" description="Disordered" evidence="2">
    <location>
        <begin position="1053"/>
        <end position="1131"/>
    </location>
</feature>
<feature type="region of interest" description="Disordered" evidence="2">
    <location>
        <begin position="307"/>
        <end position="353"/>
    </location>
</feature>
<dbReference type="Gene3D" id="1.20.1050.80">
    <property type="entry name" value="VPS9 domain"/>
    <property type="match status" value="1"/>
</dbReference>
<dbReference type="EMBL" id="BEGY01000039">
    <property type="protein sequence ID" value="GAX79081.1"/>
    <property type="molecule type" value="Genomic_DNA"/>
</dbReference>
<feature type="compositionally biased region" description="Polar residues" evidence="2">
    <location>
        <begin position="325"/>
        <end position="335"/>
    </location>
</feature>
<feature type="compositionally biased region" description="Polar residues" evidence="2">
    <location>
        <begin position="1053"/>
        <end position="1062"/>
    </location>
</feature>
<feature type="domain" description="VPS9" evidence="3">
    <location>
        <begin position="108"/>
        <end position="246"/>
    </location>
</feature>